<dbReference type="SUPFAM" id="SSF53098">
    <property type="entry name" value="Ribonuclease H-like"/>
    <property type="match status" value="1"/>
</dbReference>
<dbReference type="GO" id="GO:0015074">
    <property type="term" value="P:DNA integration"/>
    <property type="evidence" value="ECO:0007669"/>
    <property type="project" value="InterPro"/>
</dbReference>
<evidence type="ECO:0000259" key="2">
    <source>
        <dbReference type="PROSITE" id="PS50994"/>
    </source>
</evidence>
<feature type="compositionally biased region" description="Low complexity" evidence="1">
    <location>
        <begin position="1298"/>
        <end position="1311"/>
    </location>
</feature>
<dbReference type="InterPro" id="IPR013103">
    <property type="entry name" value="RVT_2"/>
</dbReference>
<name>A0A1X6PET3_PORUM</name>
<protein>
    <recommendedName>
        <fullName evidence="2">Integrase catalytic domain-containing protein</fullName>
    </recommendedName>
</protein>
<proteinExistence type="predicted"/>
<feature type="domain" description="Integrase catalytic" evidence="2">
    <location>
        <begin position="386"/>
        <end position="563"/>
    </location>
</feature>
<gene>
    <name evidence="3" type="ORF">BU14_0085s0014</name>
</gene>
<dbReference type="InterPro" id="IPR001584">
    <property type="entry name" value="Integrase_cat-core"/>
</dbReference>
<dbReference type="OrthoDB" id="5664at2759"/>
<reference evidence="3 4" key="1">
    <citation type="submission" date="2017-03" db="EMBL/GenBank/DDBJ databases">
        <title>WGS assembly of Porphyra umbilicalis.</title>
        <authorList>
            <person name="Brawley S.H."/>
            <person name="Blouin N.A."/>
            <person name="Ficko-Blean E."/>
            <person name="Wheeler G.L."/>
            <person name="Lohr M."/>
            <person name="Goodson H.V."/>
            <person name="Jenkins J.W."/>
            <person name="Blaby-Haas C.E."/>
            <person name="Helliwell K.E."/>
            <person name="Chan C."/>
            <person name="Marriage T."/>
            <person name="Bhattacharya D."/>
            <person name="Klein A.S."/>
            <person name="Badis Y."/>
            <person name="Brodie J."/>
            <person name="Cao Y."/>
            <person name="Collen J."/>
            <person name="Dittami S.M."/>
            <person name="Gachon C.M."/>
            <person name="Green B.R."/>
            <person name="Karpowicz S."/>
            <person name="Kim J.W."/>
            <person name="Kudahl U."/>
            <person name="Lin S."/>
            <person name="Michel G."/>
            <person name="Mittag M."/>
            <person name="Olson B.J."/>
            <person name="Pangilinan J."/>
            <person name="Peng Y."/>
            <person name="Qiu H."/>
            <person name="Shu S."/>
            <person name="Singer J.T."/>
            <person name="Smith A.G."/>
            <person name="Sprecher B.N."/>
            <person name="Wagner V."/>
            <person name="Wang W."/>
            <person name="Wang Z.-Y."/>
            <person name="Yan J."/>
            <person name="Yarish C."/>
            <person name="Zoeuner-Riek S."/>
            <person name="Zhuang Y."/>
            <person name="Zou Y."/>
            <person name="Lindquist E.A."/>
            <person name="Grimwood J."/>
            <person name="Barry K."/>
            <person name="Rokhsar D.S."/>
            <person name="Schmutz J."/>
            <person name="Stiller J.W."/>
            <person name="Grossman A.R."/>
            <person name="Prochnik S.E."/>
        </authorList>
    </citation>
    <scope>NUCLEOTIDE SEQUENCE [LARGE SCALE GENOMIC DNA]</scope>
    <source>
        <strain evidence="3">4086291</strain>
    </source>
</reference>
<dbReference type="Proteomes" id="UP000218209">
    <property type="component" value="Unassembled WGS sequence"/>
</dbReference>
<dbReference type="Pfam" id="PF07727">
    <property type="entry name" value="RVT_2"/>
    <property type="match status" value="1"/>
</dbReference>
<sequence>MRFKDKAAKFSCGLGEAWMGVCGRLPAGEPGLQFDRVAEAPFLHNLLYGDAKHFYLENVQAFATSFNQAVELVSTDYNSVVRQSRVKNYLSTFRMSTLTVALEHTYRNIMKLAPMVPRSHQGDAHRVDFLRHAVVGYTSANEPLRRVQTHNLPFQQLYGELEAALQLHGEAKQAIAKDNPTDGAQGPTETATVLYAAQGVYGRPKKGGACLDTGASRTVMGADQASAYARLVGAEPPVAPTRVTLFRFGGVVYESRGTLSVHIPLSPTFDLPLHVDVVPLDVPLLLGLATLDRYGLYVNNVTNRLVSDGRGFAAPLQRKGGHIYLVWGADVHYSVAELDRIHRHFSHPHPDPLVAVLRQAGNPHATAETRAQLHALTKTCQVCQRLVQAPSRFCVALLHDDIVFNRLILIDIMYLDGKPVLHVIDKVTLFSAAAFLSGETVEAVWWTYARIWAHAYAGHPERMRTDQGPHFVAAGWQALAHAAGIHQRELGVESHNSLVAGERYHAVLRHIYRRVKADHPDLPLDVALTLAVSAMNKTIGPHGLVPTLLVFGLIPRVPVSPLRLPTQQDRMRAAETACKEMRAQVARTRVQAALRLRVPAAADADLPVGTSVLVYREPPTNRWIGPHPIVARRDEMAWVEVDARLRPFNVDKLRRYYPPEGASTPQPVDAACHAAVQLPVGGLPADVHLTANVRPGDAQISTARCQAAAREEVDGLLAGGAVRPVIRSAVPKGANVIRGRFVFTLKGVGTADEIPKARSVAQGNNDKAKAFVVHNLATLRQRSTRVLVSTSAVQRFRLFAHDVNQAYLQIQDLLARTLYLEPRKEDRNLFSIADDEMLLLVRPLYRVCDAGYYWHATLQKHVREDLHMTPLSSDPALYMRKGVGGLVGLLGTFVDDCFLGGNAAFQAATESTLRVFEAKPRQMDNMEFVGVRVTSTLATPRNFTLDQTQYATTLESLPLDAPYEHFTSEQAAVARLEHTRPDLCCAINKAAQVNEASYQPRHVQALNATLKAARARQGLGLRYPPLDTTSLRLRAYADASFATNDDHSSQLGYINMLADASGRVHVLSFSSRKSKRDVWSVMVGEVYAFTAAFDEAYMLRPRDIRPLARACTPTFANYWCWPCAIDRHVDENPGAECPVWTLLFAPILSLPRSPVCPDPSIMPESTVGTAAVDASLAVPLFMATVDLAVLSAVQRGFFQSIRALDVEARDIPLTGAQLKAAVADEFAPGVLFVPDLWTLPLALRELRRWLDSHGAALGTHPSHRVPPLLAVSLYTDAEDTVAAKEIVRVQLAAGRRANATAATDDSPSASGHNGGSSSVGGTNPPDRLAHNVAMRFKDKAAKFSCGLGEAWMGVCGRLPAGEPGLQFDRVAEAPFLHNLLYGDAKHFYLENVQAFATSFNQAVELVSTDYNSVVRQSRVKNYLSTFRMSTLVAQGKT</sequence>
<evidence type="ECO:0000313" key="4">
    <source>
        <dbReference type="Proteomes" id="UP000218209"/>
    </source>
</evidence>
<organism evidence="3 4">
    <name type="scientific">Porphyra umbilicalis</name>
    <name type="common">Purple laver</name>
    <name type="synonym">Red alga</name>
    <dbReference type="NCBI Taxonomy" id="2786"/>
    <lineage>
        <taxon>Eukaryota</taxon>
        <taxon>Rhodophyta</taxon>
        <taxon>Bangiophyceae</taxon>
        <taxon>Bangiales</taxon>
        <taxon>Bangiaceae</taxon>
        <taxon>Porphyra</taxon>
    </lineage>
</organism>
<dbReference type="InterPro" id="IPR012337">
    <property type="entry name" value="RNaseH-like_sf"/>
</dbReference>
<evidence type="ECO:0000256" key="1">
    <source>
        <dbReference type="SAM" id="MobiDB-lite"/>
    </source>
</evidence>
<dbReference type="InterPro" id="IPR036397">
    <property type="entry name" value="RNaseH_sf"/>
</dbReference>
<keyword evidence="4" id="KW-1185">Reference proteome</keyword>
<dbReference type="GO" id="GO:0003676">
    <property type="term" value="F:nucleic acid binding"/>
    <property type="evidence" value="ECO:0007669"/>
    <property type="project" value="InterPro"/>
</dbReference>
<dbReference type="Gene3D" id="3.30.420.10">
    <property type="entry name" value="Ribonuclease H-like superfamily/Ribonuclease H"/>
    <property type="match status" value="1"/>
</dbReference>
<dbReference type="EMBL" id="KV918796">
    <property type="protein sequence ID" value="OSX79163.1"/>
    <property type="molecule type" value="Genomic_DNA"/>
</dbReference>
<feature type="region of interest" description="Disordered" evidence="1">
    <location>
        <begin position="1298"/>
        <end position="1324"/>
    </location>
</feature>
<evidence type="ECO:0000313" key="3">
    <source>
        <dbReference type="EMBL" id="OSX79163.1"/>
    </source>
</evidence>
<dbReference type="PROSITE" id="PS50994">
    <property type="entry name" value="INTEGRASE"/>
    <property type="match status" value="1"/>
</dbReference>
<accession>A0A1X6PET3</accession>